<dbReference type="Proteomes" id="UP000216840">
    <property type="component" value="Unassembled WGS sequence"/>
</dbReference>
<feature type="active site" description="Proton donor/acceptor" evidence="9">
    <location>
        <position position="143"/>
    </location>
</feature>
<dbReference type="Gene3D" id="3.40.50.720">
    <property type="entry name" value="NAD(P)-binding Rossmann-like Domain"/>
    <property type="match status" value="1"/>
</dbReference>
<reference evidence="11 12" key="1">
    <citation type="submission" date="2017-05" db="EMBL/GenBank/DDBJ databases">
        <title>The draft genome sequence of Idiomarina salinarum WNB302.</title>
        <authorList>
            <person name="Sun Y."/>
            <person name="Chen B."/>
            <person name="Du Z."/>
        </authorList>
    </citation>
    <scope>NUCLEOTIDE SEQUENCE [LARGE SCALE GENOMIC DNA]</scope>
    <source>
        <strain evidence="11 12">WNB302</strain>
    </source>
</reference>
<keyword evidence="12" id="KW-1185">Reference proteome</keyword>
<protein>
    <recommendedName>
        <fullName evidence="3 9">GDP-L-fucose synthase</fullName>
        <ecNumber evidence="3 9">1.1.1.271</ecNumber>
    </recommendedName>
    <alternativeName>
        <fullName evidence="9">GDP-4-keto-6-deoxy-D-mannose-3,5-epimerase-4-reductase</fullName>
    </alternativeName>
</protein>
<evidence type="ECO:0000313" key="12">
    <source>
        <dbReference type="Proteomes" id="UP000216840"/>
    </source>
</evidence>
<dbReference type="OrthoDB" id="9811425at2"/>
<gene>
    <name evidence="9" type="primary">fcl</name>
    <name evidence="11" type="ORF">CA834_07265</name>
</gene>
<dbReference type="GO" id="GO:0050577">
    <property type="term" value="F:GDP-L-fucose synthase activity"/>
    <property type="evidence" value="ECO:0007669"/>
    <property type="project" value="UniProtKB-UniRule"/>
</dbReference>
<feature type="binding site" evidence="9">
    <location>
        <position position="194"/>
    </location>
    <ligand>
        <name>substrate</name>
    </ligand>
</feature>
<feature type="binding site" evidence="9">
    <location>
        <position position="147"/>
    </location>
    <ligand>
        <name>NADP(+)</name>
        <dbReference type="ChEBI" id="CHEBI:58349"/>
    </ligand>
</feature>
<proteinExistence type="inferred from homology"/>
<feature type="binding site" evidence="9">
    <location>
        <begin position="112"/>
        <end position="115"/>
    </location>
    <ligand>
        <name>NADP(+)</name>
        <dbReference type="ChEBI" id="CHEBI:58349"/>
    </ligand>
</feature>
<feature type="binding site" evidence="9">
    <location>
        <position position="213"/>
    </location>
    <ligand>
        <name>substrate</name>
    </ligand>
</feature>
<keyword evidence="5 9" id="KW-0560">Oxidoreductase</keyword>
<evidence type="ECO:0000256" key="5">
    <source>
        <dbReference type="ARBA" id="ARBA00023002"/>
    </source>
</evidence>
<comment type="pathway">
    <text evidence="1 9">Nucleotide-sugar biosynthesis; GDP-L-fucose biosynthesis via de novo pathway; GDP-L-fucose from GDP-alpha-D-mannose: step 2/2.</text>
</comment>
<dbReference type="Pfam" id="PF01370">
    <property type="entry name" value="Epimerase"/>
    <property type="match status" value="1"/>
</dbReference>
<evidence type="ECO:0000256" key="4">
    <source>
        <dbReference type="ARBA" id="ARBA00022857"/>
    </source>
</evidence>
<feature type="binding site" evidence="9">
    <location>
        <position position="220"/>
    </location>
    <ligand>
        <name>substrate</name>
    </ligand>
</feature>
<dbReference type="GO" id="GO:0042351">
    <property type="term" value="P:'de novo' GDP-L-fucose biosynthetic process"/>
    <property type="evidence" value="ECO:0007669"/>
    <property type="project" value="UniProtKB-UniRule"/>
</dbReference>
<dbReference type="GO" id="GO:0070401">
    <property type="term" value="F:NADP+ binding"/>
    <property type="evidence" value="ECO:0007669"/>
    <property type="project" value="UniProtKB-UniRule"/>
</dbReference>
<feature type="binding site" evidence="9">
    <location>
        <position position="186"/>
    </location>
    <ligand>
        <name>NADP(+)</name>
        <dbReference type="ChEBI" id="CHEBI:58349"/>
    </ligand>
</feature>
<comment type="catalytic activity">
    <reaction evidence="8 9">
        <text>GDP-beta-L-fucose + NADP(+) = GDP-4-dehydro-alpha-D-rhamnose + NADPH + H(+)</text>
        <dbReference type="Rhea" id="RHEA:18885"/>
        <dbReference type="ChEBI" id="CHEBI:15378"/>
        <dbReference type="ChEBI" id="CHEBI:57273"/>
        <dbReference type="ChEBI" id="CHEBI:57783"/>
        <dbReference type="ChEBI" id="CHEBI:57964"/>
        <dbReference type="ChEBI" id="CHEBI:58349"/>
        <dbReference type="EC" id="1.1.1.271"/>
    </reaction>
</comment>
<dbReference type="GO" id="GO:0016853">
    <property type="term" value="F:isomerase activity"/>
    <property type="evidence" value="ECO:0007669"/>
    <property type="project" value="UniProtKB-KW"/>
</dbReference>
<sequence>MTVSLSHHLTDKIYIAGHRGMVGSAVWRALEGKGYTNLIGRTSKELDLRNQQAVTDFINTEKPDIVIDAAARVGGILANNEHPYPFLMENLQIQNNLIDASHKAEVQKFIFLGSSCIYPKFAPQPLKEDYLLTDSLEPTNQWYAIAKIAGVKVCEAIRKQYGKDFVSLMPTNLYGPNDNFDLKSSHVLPAMIRKFHEAKLATDNGQQSTVTLWGSGTPMREFLHVDDLAQAVMFAVEHVLPEYLYNVGTGTDVTIKTLAETIQNIVGHKGAIAWDSSKPDGTPRKLMDSSKLRSLGWEPNFDLEMGIKDTYNWFLAHQDDYKTVKF</sequence>
<feature type="site" description="Important for catalytic activity" evidence="9">
    <location>
        <position position="114"/>
    </location>
</feature>
<dbReference type="Gene3D" id="3.90.25.10">
    <property type="entry name" value="UDP-galactose 4-epimerase, domain 1"/>
    <property type="match status" value="1"/>
</dbReference>
<dbReference type="EC" id="1.1.1.271" evidence="3 9"/>
<evidence type="ECO:0000256" key="9">
    <source>
        <dbReference type="HAMAP-Rule" id="MF_00956"/>
    </source>
</evidence>
<feature type="binding site" evidence="9">
    <location>
        <position position="280"/>
    </location>
    <ligand>
        <name>substrate</name>
    </ligand>
</feature>
<dbReference type="UniPathway" id="UPA00128">
    <property type="reaction ID" value="UER00191"/>
</dbReference>
<evidence type="ECO:0000259" key="10">
    <source>
        <dbReference type="Pfam" id="PF01370"/>
    </source>
</evidence>
<feature type="domain" description="NAD-dependent epimerase/dehydratase" evidence="10">
    <location>
        <begin position="13"/>
        <end position="248"/>
    </location>
</feature>
<evidence type="ECO:0000256" key="1">
    <source>
        <dbReference type="ARBA" id="ARBA00004883"/>
    </source>
</evidence>
<evidence type="ECO:0000313" key="11">
    <source>
        <dbReference type="EMBL" id="OZV69248.1"/>
    </source>
</evidence>
<keyword evidence="4 9" id="KW-0521">NADP</keyword>
<feature type="binding site" evidence="9">
    <location>
        <begin position="17"/>
        <end position="23"/>
    </location>
    <ligand>
        <name>NADP(+)</name>
        <dbReference type="ChEBI" id="CHEBI:58349"/>
    </ligand>
</feature>
<comment type="function">
    <text evidence="9">Catalyzes the two-step NADP-dependent conversion of GDP-4-dehydro-6-deoxy-D-mannose to GDP-fucose, involving an epimerase and a reductase reaction.</text>
</comment>
<dbReference type="InterPro" id="IPR001509">
    <property type="entry name" value="Epimerase_deHydtase"/>
</dbReference>
<comment type="similarity">
    <text evidence="2 9">Belongs to the NAD(P)-dependent epimerase/dehydratase family. Fucose synthase subfamily.</text>
</comment>
<feature type="binding site" evidence="9">
    <location>
        <begin position="170"/>
        <end position="173"/>
    </location>
    <ligand>
        <name>NADP(+)</name>
        <dbReference type="ChEBI" id="CHEBI:58349"/>
    </ligand>
</feature>
<dbReference type="CDD" id="cd05239">
    <property type="entry name" value="GDP_FS_SDR_e"/>
    <property type="match status" value="1"/>
</dbReference>
<dbReference type="HAMAP" id="MF_00956">
    <property type="entry name" value="GDP_fucose_synth"/>
    <property type="match status" value="1"/>
</dbReference>
<dbReference type="PANTHER" id="PTHR43238:SF1">
    <property type="entry name" value="GDP-L-FUCOSE SYNTHASE"/>
    <property type="match status" value="1"/>
</dbReference>
<accession>A0A265UVC0</accession>
<keyword evidence="6 9" id="KW-0413">Isomerase</keyword>
<comment type="caution">
    <text evidence="11">The sequence shown here is derived from an EMBL/GenBank/DDBJ whole genome shotgun (WGS) entry which is preliminary data.</text>
</comment>
<dbReference type="EMBL" id="NGJN01000003">
    <property type="protein sequence ID" value="OZV69248.1"/>
    <property type="molecule type" value="Genomic_DNA"/>
</dbReference>
<evidence type="ECO:0000256" key="2">
    <source>
        <dbReference type="ARBA" id="ARBA00005959"/>
    </source>
</evidence>
<organism evidence="11 12">
    <name type="scientific">Winogradskyella aurantia</name>
    <dbReference type="NCBI Taxonomy" id="1915063"/>
    <lineage>
        <taxon>Bacteria</taxon>
        <taxon>Pseudomonadati</taxon>
        <taxon>Bacteroidota</taxon>
        <taxon>Flavobacteriia</taxon>
        <taxon>Flavobacteriales</taxon>
        <taxon>Flavobacteriaceae</taxon>
        <taxon>Winogradskyella</taxon>
    </lineage>
</organism>
<dbReference type="AlphaFoldDB" id="A0A265UVC0"/>
<evidence type="ECO:0000256" key="3">
    <source>
        <dbReference type="ARBA" id="ARBA00012371"/>
    </source>
</evidence>
<dbReference type="InterPro" id="IPR028614">
    <property type="entry name" value="GDP_fucose/colitose_synth"/>
</dbReference>
<keyword evidence="7 9" id="KW-0511">Multifunctional enzyme</keyword>
<evidence type="ECO:0000256" key="8">
    <source>
        <dbReference type="ARBA" id="ARBA00051935"/>
    </source>
</evidence>
<dbReference type="InterPro" id="IPR036291">
    <property type="entry name" value="NAD(P)-bd_dom_sf"/>
</dbReference>
<dbReference type="SUPFAM" id="SSF51735">
    <property type="entry name" value="NAD(P)-binding Rossmann-fold domains"/>
    <property type="match status" value="1"/>
</dbReference>
<dbReference type="PANTHER" id="PTHR43238">
    <property type="entry name" value="GDP-L-FUCOSE SYNTHASE"/>
    <property type="match status" value="1"/>
</dbReference>
<evidence type="ECO:0000256" key="6">
    <source>
        <dbReference type="ARBA" id="ARBA00023235"/>
    </source>
</evidence>
<feature type="site" description="Important for catalytic activity" evidence="9">
    <location>
        <position position="116"/>
    </location>
</feature>
<name>A0A265UVC0_9FLAO</name>
<dbReference type="FunFam" id="3.40.50.720:FF:000101">
    <property type="entry name" value="GDP-L-fucose synthase"/>
    <property type="match status" value="1"/>
</dbReference>
<evidence type="ECO:0000256" key="7">
    <source>
        <dbReference type="ARBA" id="ARBA00023268"/>
    </source>
</evidence>